<keyword evidence="3" id="KW-1185">Reference proteome</keyword>
<feature type="coiled-coil region" evidence="1">
    <location>
        <begin position="21"/>
        <end position="86"/>
    </location>
</feature>
<name>A0ABY4E0F5_9NEIS</name>
<keyword evidence="1" id="KW-0175">Coiled coil</keyword>
<protein>
    <submittedName>
        <fullName evidence="2">Uncharacterized protein</fullName>
    </submittedName>
</protein>
<proteinExistence type="predicted"/>
<evidence type="ECO:0000313" key="2">
    <source>
        <dbReference type="EMBL" id="UOO88850.1"/>
    </source>
</evidence>
<dbReference type="Proteomes" id="UP000832011">
    <property type="component" value="Chromosome"/>
</dbReference>
<accession>A0ABY4E0F5</accession>
<sequence length="768" mass="83808">MADAELTARLGLDLSQFNRGMKQAEQATKEITNSFNALEREAAEVQKSFNSNQQATEALNRADADLANAIKDIDSAMSQAKQAAQQFTPALNQVAAESKAADNAAYELGLSIGTRMNLAFKVGAAAIAGVGSALAAVGVGFYKFNKEAQEASETLNAAQRLNVNTDDLQAAQYAVERLGLPADTLKEALQDINDKMGDLSANDGGELKDFFKRMNLDVAEFIGKSPLDILRALNQEAQNLSTNERTQLFESMGNDLSKLEPILAANGAQFDSLMQQAIEFGHVTSNANLVALDSFNQSFKDIQDKFWGMNEMVYANLAEPMKAAITYVDEWIESLGGGEQVAMDISDAIVNGLMMAVEAGGWLAQRFNEVAGIAEAIVGGLALVARGAMEVAEMMSHMPAMKIMDKIFDTDATKSIQLMQDKLDEIVGKARNYRTIMEDVANKNTAIDQWTDGLNSRIGAGKQAMHDTFQAQIDIGNRGELAKEVEKLTQALNNSQSALDTVKNSSTATPEERTQAYKAVEAAAKALTEAQDKLSNARSTLDGGRQYGFDTGALSRSLYRNKQESDASEEYGKELEKQHKELLKQQKEQLAWQSKLDMKDASERDRINMEDAKAVEKANKEAERIAKLAAKEQSATSKSMSDAVSEFGRTVSTNSQHAIQSARLEIKNPQMSFFKGGSDHVDQDPTGQKYLRQAYPEYYQQARIPAAGVSQNQFDTSKMQILGVVYFTSQDGKVKAEALMTPENYKLISQIALQAVNGMARDGQLMNS</sequence>
<dbReference type="EMBL" id="CP091511">
    <property type="protein sequence ID" value="UOO88850.1"/>
    <property type="molecule type" value="Genomic_DNA"/>
</dbReference>
<reference evidence="2 3" key="1">
    <citation type="journal article" date="2022" name="Res Sq">
        <title>Evolution of multicellular longitudinally dividing oral cavity symbionts (Neisseriaceae).</title>
        <authorList>
            <person name="Nyongesa S."/>
            <person name="Weber P."/>
            <person name="Bernet E."/>
            <person name="Pullido F."/>
            <person name="Nieckarz M."/>
            <person name="Delaby M."/>
            <person name="Nieves C."/>
            <person name="Viehboeck T."/>
            <person name="Krause N."/>
            <person name="Rivera-Millot A."/>
            <person name="Nakamura A."/>
            <person name="Vischer N."/>
            <person name="VanNieuwenhze M."/>
            <person name="Brun Y."/>
            <person name="Cava F."/>
            <person name="Bulgheresi S."/>
            <person name="Veyrier F."/>
        </authorList>
    </citation>
    <scope>NUCLEOTIDE SEQUENCE [LARGE SCALE GENOMIC DNA]</scope>
    <source>
        <strain evidence="2 3">SN4</strain>
    </source>
</reference>
<gene>
    <name evidence="2" type="ORF">LVJ82_15540</name>
</gene>
<dbReference type="RefSeq" id="WP_058357465.1">
    <property type="nucleotide sequence ID" value="NZ_CABKVG010000010.1"/>
</dbReference>
<organism evidence="2 3">
    <name type="scientific">Vitreoscilla massiliensis</name>
    <dbReference type="NCBI Taxonomy" id="1689272"/>
    <lineage>
        <taxon>Bacteria</taxon>
        <taxon>Pseudomonadati</taxon>
        <taxon>Pseudomonadota</taxon>
        <taxon>Betaproteobacteria</taxon>
        <taxon>Neisseriales</taxon>
        <taxon>Neisseriaceae</taxon>
        <taxon>Vitreoscilla</taxon>
    </lineage>
</organism>
<evidence type="ECO:0000313" key="3">
    <source>
        <dbReference type="Proteomes" id="UP000832011"/>
    </source>
</evidence>
<feature type="coiled-coil region" evidence="1">
    <location>
        <begin position="478"/>
        <end position="540"/>
    </location>
</feature>
<evidence type="ECO:0000256" key="1">
    <source>
        <dbReference type="SAM" id="Coils"/>
    </source>
</evidence>